<dbReference type="EMBL" id="BQOL01000002">
    <property type="protein sequence ID" value="GKI19877.1"/>
    <property type="molecule type" value="Genomic_DNA"/>
</dbReference>
<evidence type="ECO:0000313" key="1">
    <source>
        <dbReference type="EMBL" id="GKI19877.1"/>
    </source>
</evidence>
<sequence>MKLKLKAMDNDELQEGQTGTLKKPYLGYRHVEFVEYDYPRVRVQLSSGLEISVWEDEVIWDEYYE</sequence>
<reference evidence="1" key="1">
    <citation type="submission" date="2022-01" db="EMBL/GenBank/DDBJ databases">
        <title>Novel bile acid biosynthetic pathways are enriched in the microbiome of centenarians.</title>
        <authorList>
            <person name="Sato Y."/>
            <person name="Atarashi K."/>
            <person name="Plichta R.D."/>
            <person name="Arai Y."/>
            <person name="Sasajima S."/>
            <person name="Kearney M.S."/>
            <person name="Suda W."/>
            <person name="Takeshita K."/>
            <person name="Sasaki T."/>
            <person name="Okamoto S."/>
            <person name="Skelly N.A."/>
            <person name="Okamura Y."/>
            <person name="Vlamakis H."/>
            <person name="Li Y."/>
            <person name="Tanoue T."/>
            <person name="Takei H."/>
            <person name="Nittono H."/>
            <person name="Narushima S."/>
            <person name="Irie J."/>
            <person name="Itoh H."/>
            <person name="Moriya K."/>
            <person name="Sugiura Y."/>
            <person name="Suematsu M."/>
            <person name="Moritoki N."/>
            <person name="Shibata S."/>
            <person name="Littman R.D."/>
            <person name="Fischbach A.M."/>
            <person name="Uwamino Y."/>
            <person name="Inoue T."/>
            <person name="Honda A."/>
            <person name="Hattori M."/>
            <person name="Murai T."/>
            <person name="Xavier J.R."/>
            <person name="Hirose N."/>
            <person name="Honda K."/>
        </authorList>
    </citation>
    <scope>NUCLEOTIDE SEQUENCE</scope>
    <source>
        <strain evidence="1">CE91-St16</strain>
    </source>
</reference>
<name>A0AA37KPM8_9BACT</name>
<evidence type="ECO:0000313" key="2">
    <source>
        <dbReference type="Proteomes" id="UP001055105"/>
    </source>
</evidence>
<comment type="caution">
    <text evidence="1">The sequence shown here is derived from an EMBL/GenBank/DDBJ whole genome shotgun (WGS) entry which is preliminary data.</text>
</comment>
<proteinExistence type="predicted"/>
<gene>
    <name evidence="1" type="ORF">CE91St16_27850</name>
</gene>
<organism evidence="1 2">
    <name type="scientific">Alistipes finegoldii</name>
    <dbReference type="NCBI Taxonomy" id="214856"/>
    <lineage>
        <taxon>Bacteria</taxon>
        <taxon>Pseudomonadati</taxon>
        <taxon>Bacteroidota</taxon>
        <taxon>Bacteroidia</taxon>
        <taxon>Bacteroidales</taxon>
        <taxon>Rikenellaceae</taxon>
        <taxon>Alistipes</taxon>
    </lineage>
</organism>
<dbReference type="Proteomes" id="UP001055105">
    <property type="component" value="Unassembled WGS sequence"/>
</dbReference>
<dbReference type="AlphaFoldDB" id="A0AA37KPM8"/>
<protein>
    <submittedName>
        <fullName evidence="1">Uncharacterized protein</fullName>
    </submittedName>
</protein>
<accession>A0AA37KPM8</accession>